<dbReference type="RefSeq" id="WP_327794342.1">
    <property type="nucleotide sequence ID" value="NZ_JADQAZ010000002.1"/>
</dbReference>
<dbReference type="AlphaFoldDB" id="A0AAP2CRY3"/>
<dbReference type="PROSITE" id="PS51318">
    <property type="entry name" value="TAT"/>
    <property type="match status" value="1"/>
</dbReference>
<evidence type="ECO:0000256" key="14">
    <source>
        <dbReference type="SAM" id="Phobius"/>
    </source>
</evidence>
<reference evidence="17 18" key="1">
    <citation type="journal article" date="2021" name="Arch. Microbiol.">
        <title>Harenicola maris gen. nov., sp. nov. isolated from the Sea of Japan shallow sediments.</title>
        <authorList>
            <person name="Romanenko L.A."/>
            <person name="Kurilenko V.V."/>
            <person name="Chernysheva N.Y."/>
            <person name="Tekutyeva L.A."/>
            <person name="Velansky P.V."/>
            <person name="Svetashev V.I."/>
            <person name="Isaeva M.P."/>
        </authorList>
    </citation>
    <scope>NUCLEOTIDE SEQUENCE [LARGE SCALE GENOMIC DNA]</scope>
    <source>
        <strain evidence="17 18">KMM 3653</strain>
    </source>
</reference>
<evidence type="ECO:0000256" key="4">
    <source>
        <dbReference type="ARBA" id="ARBA00022519"/>
    </source>
</evidence>
<evidence type="ECO:0000256" key="7">
    <source>
        <dbReference type="ARBA" id="ARBA00022692"/>
    </source>
</evidence>
<keyword evidence="13" id="KW-0961">Cell wall biogenesis/degradation</keyword>
<keyword evidence="12 14" id="KW-0472">Membrane</keyword>
<sequence length="639" mass="69958">MRRPPRDTEESVRCITRRSLLMGGVMVGTGAVLGGRMRYMQVDQADAFRLLAEENRIKFRLIPPTRGLIFDRNGTALAENEQIYRIAIVPEDAGDVEMVLAKLRTLIPMTDEEVEEAVKDMRKASPFLEYTLKDRLTWEDVAKVAVNAPALPGVTPEVGLSRVYPLSEELAHVIGYVGRVSDYDLSKLENPDPLLQTPKFQIGKSGVENKLELPLRGKAGNKRIEVNASGRVMRELGRQEGEAGADIQLTIDHGLQDFVQARLEGQLAAAAVVMDVRNGDLLAVGSAPSFDPNKFVRGISVSDYKELTENKYRPLANKAVQGLYPPGSTFKMVTVLAAMEAGVVTAGEHFSCRGHKEVAGRKFHCWKRSGHGAMDLHDAIKNSCDVYFYELALKAGIENITAMANRLGLGERHDVPMSAVARGLTPTKAWKEANYDQGWVLGDSLNASIGQGFVLTSPMQLAVMTARLASGTQIAPRLIKSRDGIEEPIIGTDPLGISPTALTQIRKAMNAVCNESGGTAYRSRILPREMRMAGKTGTSQVRSVVVRNQDVPWEQRDHALFVGFAPYDDPKYAVSVVVEHGGGGSTAAAPVARDIMLQALYGELPPLEAYPSRDRWEVEQMRKGLKLRGNTRVKGSDQA</sequence>
<dbReference type="SUPFAM" id="SSF56601">
    <property type="entry name" value="beta-lactamase/transpeptidase-like"/>
    <property type="match status" value="1"/>
</dbReference>
<proteinExistence type="predicted"/>
<name>A0AAP2CRY3_9RHOB</name>
<keyword evidence="3" id="KW-1003">Cell membrane</keyword>
<dbReference type="InterPro" id="IPR001460">
    <property type="entry name" value="PCN-bd_Tpept"/>
</dbReference>
<dbReference type="GO" id="GO:0008360">
    <property type="term" value="P:regulation of cell shape"/>
    <property type="evidence" value="ECO:0007669"/>
    <property type="project" value="UniProtKB-KW"/>
</dbReference>
<dbReference type="PANTHER" id="PTHR30627:SF2">
    <property type="entry name" value="PEPTIDOGLYCAN D,D-TRANSPEPTIDASE MRDA"/>
    <property type="match status" value="1"/>
</dbReference>
<evidence type="ECO:0000256" key="5">
    <source>
        <dbReference type="ARBA" id="ARBA00022645"/>
    </source>
</evidence>
<evidence type="ECO:0000256" key="1">
    <source>
        <dbReference type="ARBA" id="ARBA00004167"/>
    </source>
</evidence>
<feature type="transmembrane region" description="Helical" evidence="14">
    <location>
        <begin position="20"/>
        <end position="39"/>
    </location>
</feature>
<dbReference type="EMBL" id="JADQAZ010000002">
    <property type="protein sequence ID" value="MBT0958127.1"/>
    <property type="molecule type" value="Genomic_DNA"/>
</dbReference>
<dbReference type="Gene3D" id="3.40.710.10">
    <property type="entry name" value="DD-peptidase/beta-lactamase superfamily"/>
    <property type="match status" value="1"/>
</dbReference>
<keyword evidence="11 14" id="KW-1133">Transmembrane helix</keyword>
<dbReference type="PANTHER" id="PTHR30627">
    <property type="entry name" value="PEPTIDOGLYCAN D,D-TRANSPEPTIDASE"/>
    <property type="match status" value="1"/>
</dbReference>
<keyword evidence="4" id="KW-0997">Cell inner membrane</keyword>
<dbReference type="InterPro" id="IPR005311">
    <property type="entry name" value="PBP_dimer"/>
</dbReference>
<dbReference type="GO" id="GO:0009252">
    <property type="term" value="P:peptidoglycan biosynthetic process"/>
    <property type="evidence" value="ECO:0007669"/>
    <property type="project" value="UniProtKB-KW"/>
</dbReference>
<dbReference type="GO" id="GO:0005886">
    <property type="term" value="C:plasma membrane"/>
    <property type="evidence" value="ECO:0007669"/>
    <property type="project" value="UniProtKB-SubCell"/>
</dbReference>
<evidence type="ECO:0000256" key="3">
    <source>
        <dbReference type="ARBA" id="ARBA00022475"/>
    </source>
</evidence>
<evidence type="ECO:0000313" key="17">
    <source>
        <dbReference type="EMBL" id="MBT0958127.1"/>
    </source>
</evidence>
<dbReference type="InterPro" id="IPR012338">
    <property type="entry name" value="Beta-lactam/transpept-like"/>
</dbReference>
<dbReference type="Pfam" id="PF03717">
    <property type="entry name" value="PBP_dimer"/>
    <property type="match status" value="1"/>
</dbReference>
<protein>
    <submittedName>
        <fullName evidence="17">Penicillin-binding protein 2</fullName>
        <ecNumber evidence="17">3.4.16.4</ecNumber>
    </submittedName>
</protein>
<comment type="subcellular location">
    <subcellularLocation>
        <location evidence="2">Cell membrane</location>
    </subcellularLocation>
    <subcellularLocation>
        <location evidence="1">Membrane</location>
        <topology evidence="1">Single-pass membrane protein</topology>
    </subcellularLocation>
</comment>
<keyword evidence="6" id="KW-0645">Protease</keyword>
<dbReference type="InterPro" id="IPR036138">
    <property type="entry name" value="PBP_dimer_sf"/>
</dbReference>
<evidence type="ECO:0000256" key="13">
    <source>
        <dbReference type="ARBA" id="ARBA00023316"/>
    </source>
</evidence>
<dbReference type="Gene3D" id="3.30.1390.30">
    <property type="entry name" value="Penicillin-binding protein 2a, domain 3"/>
    <property type="match status" value="1"/>
</dbReference>
<dbReference type="EC" id="3.4.16.4" evidence="17"/>
<evidence type="ECO:0000256" key="6">
    <source>
        <dbReference type="ARBA" id="ARBA00022670"/>
    </source>
</evidence>
<dbReference type="Gene3D" id="3.90.1310.10">
    <property type="entry name" value="Penicillin-binding protein 2a (Domain 2)"/>
    <property type="match status" value="1"/>
</dbReference>
<dbReference type="GO" id="GO:0071555">
    <property type="term" value="P:cell wall organization"/>
    <property type="evidence" value="ECO:0007669"/>
    <property type="project" value="UniProtKB-KW"/>
</dbReference>
<dbReference type="InterPro" id="IPR050515">
    <property type="entry name" value="Beta-lactam/transpept"/>
</dbReference>
<evidence type="ECO:0000256" key="8">
    <source>
        <dbReference type="ARBA" id="ARBA00022801"/>
    </source>
</evidence>
<evidence type="ECO:0000256" key="11">
    <source>
        <dbReference type="ARBA" id="ARBA00022989"/>
    </source>
</evidence>
<comment type="caution">
    <text evidence="17">The sequence shown here is derived from an EMBL/GenBank/DDBJ whole genome shotgun (WGS) entry which is preliminary data.</text>
</comment>
<gene>
    <name evidence="17" type="primary">mrdA</name>
    <name evidence="17" type="ORF">IV417_12080</name>
</gene>
<dbReference type="SUPFAM" id="SSF56519">
    <property type="entry name" value="Penicillin binding protein dimerisation domain"/>
    <property type="match status" value="1"/>
</dbReference>
<evidence type="ECO:0000259" key="16">
    <source>
        <dbReference type="Pfam" id="PF03717"/>
    </source>
</evidence>
<accession>A0AAP2CRY3</accession>
<evidence type="ECO:0000313" key="18">
    <source>
        <dbReference type="Proteomes" id="UP001315686"/>
    </source>
</evidence>
<dbReference type="Proteomes" id="UP001315686">
    <property type="component" value="Unassembled WGS sequence"/>
</dbReference>
<dbReference type="InterPro" id="IPR006311">
    <property type="entry name" value="TAT_signal"/>
</dbReference>
<feature type="domain" description="Penicillin-binding protein dimerisation" evidence="16">
    <location>
        <begin position="62"/>
        <end position="235"/>
    </location>
</feature>
<evidence type="ECO:0000259" key="15">
    <source>
        <dbReference type="Pfam" id="PF00905"/>
    </source>
</evidence>
<keyword evidence="9" id="KW-0133">Cell shape</keyword>
<keyword evidence="8 17" id="KW-0378">Hydrolase</keyword>
<dbReference type="GO" id="GO:0071972">
    <property type="term" value="F:peptidoglycan L,D-transpeptidase activity"/>
    <property type="evidence" value="ECO:0007669"/>
    <property type="project" value="TreeGrafter"/>
</dbReference>
<dbReference type="Pfam" id="PF00905">
    <property type="entry name" value="Transpeptidase"/>
    <property type="match status" value="1"/>
</dbReference>
<evidence type="ECO:0000256" key="12">
    <source>
        <dbReference type="ARBA" id="ARBA00023136"/>
    </source>
</evidence>
<keyword evidence="7 14" id="KW-0812">Transmembrane</keyword>
<dbReference type="GO" id="GO:0009002">
    <property type="term" value="F:serine-type D-Ala-D-Ala carboxypeptidase activity"/>
    <property type="evidence" value="ECO:0007669"/>
    <property type="project" value="UniProtKB-EC"/>
</dbReference>
<evidence type="ECO:0000256" key="10">
    <source>
        <dbReference type="ARBA" id="ARBA00022984"/>
    </source>
</evidence>
<keyword evidence="18" id="KW-1185">Reference proteome</keyword>
<evidence type="ECO:0000256" key="9">
    <source>
        <dbReference type="ARBA" id="ARBA00022960"/>
    </source>
</evidence>
<keyword evidence="5 17" id="KW-0121">Carboxypeptidase</keyword>
<organism evidence="17 18">
    <name type="scientific">Harenicola maris</name>
    <dbReference type="NCBI Taxonomy" id="2841044"/>
    <lineage>
        <taxon>Bacteria</taxon>
        <taxon>Pseudomonadati</taxon>
        <taxon>Pseudomonadota</taxon>
        <taxon>Alphaproteobacteria</taxon>
        <taxon>Rhodobacterales</taxon>
        <taxon>Paracoccaceae</taxon>
        <taxon>Harenicola</taxon>
    </lineage>
</organism>
<keyword evidence="10" id="KW-0573">Peptidoglycan synthesis</keyword>
<evidence type="ECO:0000256" key="2">
    <source>
        <dbReference type="ARBA" id="ARBA00004236"/>
    </source>
</evidence>
<dbReference type="NCBIfam" id="TIGR03423">
    <property type="entry name" value="pbp2_mrdA"/>
    <property type="match status" value="1"/>
</dbReference>
<feature type="domain" description="Penicillin-binding protein transpeptidase" evidence="15">
    <location>
        <begin position="270"/>
        <end position="596"/>
    </location>
</feature>
<dbReference type="GO" id="GO:0008658">
    <property type="term" value="F:penicillin binding"/>
    <property type="evidence" value="ECO:0007669"/>
    <property type="project" value="InterPro"/>
</dbReference>
<dbReference type="GO" id="GO:0006508">
    <property type="term" value="P:proteolysis"/>
    <property type="evidence" value="ECO:0007669"/>
    <property type="project" value="UniProtKB-KW"/>
</dbReference>
<dbReference type="InterPro" id="IPR017790">
    <property type="entry name" value="Penicillin-binding_protein_2"/>
</dbReference>